<dbReference type="Pfam" id="PF01734">
    <property type="entry name" value="Patatin"/>
    <property type="match status" value="1"/>
</dbReference>
<evidence type="ECO:0000256" key="3">
    <source>
        <dbReference type="ARBA" id="ARBA00022963"/>
    </source>
</evidence>
<dbReference type="InterPro" id="IPR050301">
    <property type="entry name" value="NTE"/>
</dbReference>
<dbReference type="GeneID" id="87843096"/>
<feature type="active site" description="Nucleophile" evidence="5">
    <location>
        <position position="248"/>
    </location>
</feature>
<comment type="caution">
    <text evidence="9">The sequence shown here is derived from an EMBL/GenBank/DDBJ whole genome shotgun (WGS) entry which is preliminary data.</text>
</comment>
<evidence type="ECO:0000256" key="1">
    <source>
        <dbReference type="ARBA" id="ARBA00002682"/>
    </source>
</evidence>
<dbReference type="GO" id="GO:0016740">
    <property type="term" value="F:transferase activity"/>
    <property type="evidence" value="ECO:0007669"/>
    <property type="project" value="UniProtKB-KW"/>
</dbReference>
<dbReference type="PROSITE" id="PS51635">
    <property type="entry name" value="PNPLA"/>
    <property type="match status" value="1"/>
</dbReference>
<dbReference type="RefSeq" id="XP_062655416.1">
    <property type="nucleotide sequence ID" value="XM_062806148.1"/>
</dbReference>
<comment type="similarity">
    <text evidence="6">Belongs to the PLPL family.</text>
</comment>
<name>A0AAE0LNT0_9PEZI</name>
<dbReference type="InterPro" id="IPR002641">
    <property type="entry name" value="PNPLA_dom"/>
</dbReference>
<dbReference type="Gene3D" id="3.40.1090.10">
    <property type="entry name" value="Cytosolic phospholipase A2 catalytic domain"/>
    <property type="match status" value="1"/>
</dbReference>
<feature type="region of interest" description="Disordered" evidence="7">
    <location>
        <begin position="730"/>
        <end position="846"/>
    </location>
</feature>
<keyword evidence="10" id="KW-1185">Reference proteome</keyword>
<comment type="function">
    <text evidence="1">Probable lipid hydrolase.</text>
</comment>
<dbReference type="CDD" id="cd07230">
    <property type="entry name" value="Pat_TGL4-5_like"/>
    <property type="match status" value="1"/>
</dbReference>
<feature type="compositionally biased region" description="Low complexity" evidence="7">
    <location>
        <begin position="752"/>
        <end position="763"/>
    </location>
</feature>
<keyword evidence="2 5" id="KW-0378">Hydrolase</keyword>
<comment type="subcellular location">
    <subcellularLocation>
        <location evidence="6">Membrane</location>
        <topology evidence="6">Single-pass membrane protein</topology>
    </subcellularLocation>
</comment>
<protein>
    <recommendedName>
        <fullName evidence="6">Patatin-like phospholipase domain-containing protein</fullName>
        <ecNumber evidence="6">3.1.1.-</ecNumber>
    </recommendedName>
</protein>
<dbReference type="InterPro" id="IPR016035">
    <property type="entry name" value="Acyl_Trfase/lysoPLipase"/>
</dbReference>
<dbReference type="GO" id="GO:0016042">
    <property type="term" value="P:lipid catabolic process"/>
    <property type="evidence" value="ECO:0007669"/>
    <property type="project" value="UniProtKB-UniRule"/>
</dbReference>
<dbReference type="GO" id="GO:0004806">
    <property type="term" value="F:triacylglycerol lipase activity"/>
    <property type="evidence" value="ECO:0007669"/>
    <property type="project" value="InterPro"/>
</dbReference>
<dbReference type="GO" id="GO:0006641">
    <property type="term" value="P:triglyceride metabolic process"/>
    <property type="evidence" value="ECO:0007669"/>
    <property type="project" value="UniProtKB-ARBA"/>
</dbReference>
<evidence type="ECO:0000256" key="5">
    <source>
        <dbReference type="PROSITE-ProRule" id="PRU01161"/>
    </source>
</evidence>
<proteinExistence type="inferred from homology"/>
<evidence type="ECO:0000256" key="4">
    <source>
        <dbReference type="ARBA" id="ARBA00023098"/>
    </source>
</evidence>
<dbReference type="Proteomes" id="UP001278766">
    <property type="component" value="Unassembled WGS sequence"/>
</dbReference>
<accession>A0AAE0LNT0</accession>
<dbReference type="InterPro" id="IPR021771">
    <property type="entry name" value="Triacylglycerol_lipase_N"/>
</dbReference>
<keyword evidence="9" id="KW-0808">Transferase</keyword>
<feature type="short sequence motif" description="GXSXG" evidence="5">
    <location>
        <begin position="246"/>
        <end position="250"/>
    </location>
</feature>
<evidence type="ECO:0000256" key="7">
    <source>
        <dbReference type="SAM" id="MobiDB-lite"/>
    </source>
</evidence>
<dbReference type="PANTHER" id="PTHR14226:SF10">
    <property type="entry name" value="TRIACYLGLYCEROL LIPASE 4-RELATED"/>
    <property type="match status" value="1"/>
</dbReference>
<dbReference type="Pfam" id="PF11815">
    <property type="entry name" value="DUF3336"/>
    <property type="match status" value="1"/>
</dbReference>
<dbReference type="SUPFAM" id="SSF52151">
    <property type="entry name" value="FabD/lysophospholipase-like"/>
    <property type="match status" value="1"/>
</dbReference>
<dbReference type="PANTHER" id="PTHR14226">
    <property type="entry name" value="NEUROPATHY TARGET ESTERASE/SWISS CHEESE D.MELANOGASTER"/>
    <property type="match status" value="1"/>
</dbReference>
<evidence type="ECO:0000313" key="9">
    <source>
        <dbReference type="EMBL" id="KAK3291902.1"/>
    </source>
</evidence>
<evidence type="ECO:0000256" key="2">
    <source>
        <dbReference type="ARBA" id="ARBA00022801"/>
    </source>
</evidence>
<sequence>MPDLLVHGSPRTPADVPPLQNVKIGRRRQTRGHGLFQVTRLIQTASNLALSLRDGLTASDREEKRWKEERKQILAARMGEARTLKDWEEAAAELDQLEGNDEWKLDDTSTESDYHPELIQAKLDALDTARTNCDISTMMYLIRTELSRDTGGMGNMELYRHSYIGTKVLIERYVDSALETIDALVEKTASGFDRDPRELLEGMVYARQSFGRSALLLSGGATFGMAHIGVLKTLYRERLLPRIISGASAGSIVCAVLCTRKDEEVPELIGSFPFGDLGVFEGKDESFSDHLRNLLTKGSWSDISNLTRVMRAWLGEVTFKEAYNRTRRICNICVSSASIYDVPRLLNYITAPNVLIWSAVAASCSVPMVFQGHPLLMKHPESGEHSPWTPTPQQFIDGSVDNDLPMTRLAEMFNVNHFIVSQVNPHVVPFLPKDEHVVPGQLTQSRAAPDRRQWIYNVTSLAKEEGLHRMHFLAEMGVFPNLLTKLLSVVSQKYSGDINILPEIALSDLPLMLKNPTSDFMLRNCLTGERATWPKLSRIRDRLAIELALDQAVHALRARVVFSQSQVNLRRAMGVHQPMPFRHPPAGASPGGLTTLGELSPSSGGVCVVQPPSSGEGTPSDGVTFGRRRGSGASIQLVAARHNKKPFFPDPEDDQSDDDERLELRVRSARARGWVRGTGAVSPAGVQPPRLRRNAKSQSYMRDGKPAAEFYAREEFRPFVGGLSLWPAALQTGESSEQTPAEAAGDDDDEAANTTTATPTTTAAEEEDGTSSSPSGDAYTASGGGVLGTPTVDSDGGGHTSEGVQSDADPYAAGAAGQHGAGSGSGSGSGSGRREVLSKLRYSSQL</sequence>
<evidence type="ECO:0000313" key="10">
    <source>
        <dbReference type="Proteomes" id="UP001278766"/>
    </source>
</evidence>
<reference evidence="9" key="1">
    <citation type="journal article" date="2023" name="Mol. Phylogenet. Evol.">
        <title>Genome-scale phylogeny and comparative genomics of the fungal order Sordariales.</title>
        <authorList>
            <person name="Hensen N."/>
            <person name="Bonometti L."/>
            <person name="Westerberg I."/>
            <person name="Brannstrom I.O."/>
            <person name="Guillou S."/>
            <person name="Cros-Aarteil S."/>
            <person name="Calhoun S."/>
            <person name="Haridas S."/>
            <person name="Kuo A."/>
            <person name="Mondo S."/>
            <person name="Pangilinan J."/>
            <person name="Riley R."/>
            <person name="LaButti K."/>
            <person name="Andreopoulos B."/>
            <person name="Lipzen A."/>
            <person name="Chen C."/>
            <person name="Yan M."/>
            <person name="Daum C."/>
            <person name="Ng V."/>
            <person name="Clum A."/>
            <person name="Steindorff A."/>
            <person name="Ohm R.A."/>
            <person name="Martin F."/>
            <person name="Silar P."/>
            <person name="Natvig D.O."/>
            <person name="Lalanne C."/>
            <person name="Gautier V."/>
            <person name="Ament-Velasquez S.L."/>
            <person name="Kruys A."/>
            <person name="Hutchinson M.I."/>
            <person name="Powell A.J."/>
            <person name="Barry K."/>
            <person name="Miller A.N."/>
            <person name="Grigoriev I.V."/>
            <person name="Debuchy R."/>
            <person name="Gladieux P."/>
            <person name="Hiltunen Thoren M."/>
            <person name="Johannesson H."/>
        </authorList>
    </citation>
    <scope>NUCLEOTIDE SEQUENCE</scope>
    <source>
        <strain evidence="9">CBS 168.71</strain>
    </source>
</reference>
<feature type="active site" description="Proton acceptor" evidence="5">
    <location>
        <position position="397"/>
    </location>
</feature>
<feature type="region of interest" description="Disordered" evidence="7">
    <location>
        <begin position="678"/>
        <end position="701"/>
    </location>
</feature>
<evidence type="ECO:0000256" key="6">
    <source>
        <dbReference type="RuleBase" id="RU362055"/>
    </source>
</evidence>
<dbReference type="AlphaFoldDB" id="A0AAE0LNT0"/>
<organism evidence="9 10">
    <name type="scientific">Chaetomium fimeti</name>
    <dbReference type="NCBI Taxonomy" id="1854472"/>
    <lineage>
        <taxon>Eukaryota</taxon>
        <taxon>Fungi</taxon>
        <taxon>Dikarya</taxon>
        <taxon>Ascomycota</taxon>
        <taxon>Pezizomycotina</taxon>
        <taxon>Sordariomycetes</taxon>
        <taxon>Sordariomycetidae</taxon>
        <taxon>Sordariales</taxon>
        <taxon>Chaetomiaceae</taxon>
        <taxon>Chaetomium</taxon>
    </lineage>
</organism>
<keyword evidence="3 5" id="KW-0442">Lipid degradation</keyword>
<reference evidence="9" key="2">
    <citation type="submission" date="2023-06" db="EMBL/GenBank/DDBJ databases">
        <authorList>
            <consortium name="Lawrence Berkeley National Laboratory"/>
            <person name="Haridas S."/>
            <person name="Hensen N."/>
            <person name="Bonometti L."/>
            <person name="Westerberg I."/>
            <person name="Brannstrom I.O."/>
            <person name="Guillou S."/>
            <person name="Cros-Aarteil S."/>
            <person name="Calhoun S."/>
            <person name="Kuo A."/>
            <person name="Mondo S."/>
            <person name="Pangilinan J."/>
            <person name="Riley R."/>
            <person name="Labutti K."/>
            <person name="Andreopoulos B."/>
            <person name="Lipzen A."/>
            <person name="Chen C."/>
            <person name="Yanf M."/>
            <person name="Daum C."/>
            <person name="Ng V."/>
            <person name="Clum A."/>
            <person name="Steindorff A."/>
            <person name="Ohm R."/>
            <person name="Martin F."/>
            <person name="Silar P."/>
            <person name="Natvig D."/>
            <person name="Lalanne C."/>
            <person name="Gautier V."/>
            <person name="Ament-Velasquez S.L."/>
            <person name="Kruys A."/>
            <person name="Hutchinson M.I."/>
            <person name="Powell A.J."/>
            <person name="Barry K."/>
            <person name="Miller A.N."/>
            <person name="Grigoriev I.V."/>
            <person name="Debuchy R."/>
            <person name="Gladieux P."/>
            <person name="Thoren M.H."/>
            <person name="Johannesson H."/>
        </authorList>
    </citation>
    <scope>NUCLEOTIDE SEQUENCE</scope>
    <source>
        <strain evidence="9">CBS 168.71</strain>
    </source>
</reference>
<dbReference type="EMBL" id="JAUEPN010000008">
    <property type="protein sequence ID" value="KAK3291902.1"/>
    <property type="molecule type" value="Genomic_DNA"/>
</dbReference>
<keyword evidence="4 5" id="KW-0443">Lipid metabolism</keyword>
<gene>
    <name evidence="9" type="ORF">B0H64DRAFT_435642</name>
</gene>
<feature type="compositionally biased region" description="Gly residues" evidence="7">
    <location>
        <begin position="817"/>
        <end position="831"/>
    </location>
</feature>
<comment type="caution">
    <text evidence="5">Lacks conserved residue(s) required for the propagation of feature annotation.</text>
</comment>
<comment type="function">
    <text evidence="6">Lipid hydrolase.</text>
</comment>
<dbReference type="EC" id="3.1.1.-" evidence="6"/>
<dbReference type="GO" id="GO:0016020">
    <property type="term" value="C:membrane"/>
    <property type="evidence" value="ECO:0007669"/>
    <property type="project" value="UniProtKB-SubCell"/>
</dbReference>
<evidence type="ECO:0000259" key="8">
    <source>
        <dbReference type="PROSITE" id="PS51635"/>
    </source>
</evidence>
<feature type="domain" description="PNPLA" evidence="8">
    <location>
        <begin position="215"/>
        <end position="410"/>
    </location>
</feature>